<dbReference type="PANTHER" id="PTHR13754">
    <property type="entry name" value="METALLO-BETA-LACTAMASE SUPERFAMILY PROTEIN"/>
    <property type="match status" value="1"/>
</dbReference>
<dbReference type="PANTHER" id="PTHR13754:SF13">
    <property type="entry name" value="METALLO-BETA-LACTAMASE SUPERFAMILY PROTEIN (AFU_ORTHOLOGUE AFUA_3G07630)"/>
    <property type="match status" value="1"/>
</dbReference>
<dbReference type="InterPro" id="IPR041712">
    <property type="entry name" value="DHPS-like_MBL-fold"/>
</dbReference>
<dbReference type="InterPro" id="IPR036866">
    <property type="entry name" value="RibonucZ/Hydroxyglut_hydro"/>
</dbReference>
<evidence type="ECO:0000313" key="2">
    <source>
        <dbReference type="EMBL" id="NDW47705.1"/>
    </source>
</evidence>
<dbReference type="AlphaFoldDB" id="A0A6B2P0N2"/>
<dbReference type="GO" id="GO:0016787">
    <property type="term" value="F:hydrolase activity"/>
    <property type="evidence" value="ECO:0007669"/>
    <property type="project" value="UniProtKB-KW"/>
</dbReference>
<dbReference type="InterPro" id="IPR052926">
    <property type="entry name" value="Metallo-beta-lactamase_dom"/>
</dbReference>
<feature type="domain" description="Metallo-beta-lactamase" evidence="1">
    <location>
        <begin position="21"/>
        <end position="177"/>
    </location>
</feature>
<dbReference type="GO" id="GO:0016740">
    <property type="term" value="F:transferase activity"/>
    <property type="evidence" value="ECO:0007669"/>
    <property type="project" value="TreeGrafter"/>
</dbReference>
<protein>
    <submittedName>
        <fullName evidence="2">MBL fold metallo-hydrolase</fullName>
    </submittedName>
</protein>
<sequence>MKIRLLNENLVSDLCWLAEYGFSAWIEYGDTKILFDTGWSDVWRRNAETADIDLDKVDVIALSHFHSDHSRGLLFHSFTKKKKLVLHPRVMTALLDPFIEPVDRHLPHKYAEIEQKIRADFQVVEAQEPLEFVPGAFFLGKIPRVTSFERGYYYEDPMDDDTALAFRTESGAVVVTGCSHSGICNICTCAKEVTGQDLHAVIGGFHLVNPEKPAVKETIDWFKTEKIPHLLPVHCVSFDIQARLQTEFGYERPGAGSLIEF</sequence>
<dbReference type="Pfam" id="PF00753">
    <property type="entry name" value="Lactamase_B"/>
    <property type="match status" value="1"/>
</dbReference>
<dbReference type="InterPro" id="IPR001279">
    <property type="entry name" value="Metallo-B-lactamas"/>
</dbReference>
<reference evidence="2" key="1">
    <citation type="submission" date="2020-02" db="EMBL/GenBank/DDBJ databases">
        <title>Delineation of the pyrene-degrading pathway in Roseobacter clade bacteria by genomic analysis.</title>
        <authorList>
            <person name="Zhou H."/>
            <person name="Wang H."/>
        </authorList>
    </citation>
    <scope>NUCLEOTIDE SEQUENCE</scope>
    <source>
        <strain evidence="2">PrR005</strain>
    </source>
</reference>
<gene>
    <name evidence="2" type="ORF">G0P99_22395</name>
</gene>
<evidence type="ECO:0000259" key="1">
    <source>
        <dbReference type="Pfam" id="PF00753"/>
    </source>
</evidence>
<keyword evidence="2" id="KW-0378">Hydrolase</keyword>
<dbReference type="Gene3D" id="3.60.15.10">
    <property type="entry name" value="Ribonuclease Z/Hydroxyacylglutathione hydrolase-like"/>
    <property type="match status" value="1"/>
</dbReference>
<comment type="caution">
    <text evidence="2">The sequence shown here is derived from an EMBL/GenBank/DDBJ whole genome shotgun (WGS) entry which is preliminary data.</text>
</comment>
<accession>A0A6B2P0N2</accession>
<dbReference type="EMBL" id="JAAGOX010000055">
    <property type="protein sequence ID" value="NDW47705.1"/>
    <property type="molecule type" value="Genomic_DNA"/>
</dbReference>
<name>A0A6B2P0N2_9RHOB</name>
<dbReference type="RefSeq" id="WP_164132704.1">
    <property type="nucleotide sequence ID" value="NZ_JAAGOX010000055.1"/>
</dbReference>
<organism evidence="2">
    <name type="scientific">Ruegeria sp. PrR005</name>
    <dbReference type="NCBI Taxonomy" id="2706882"/>
    <lineage>
        <taxon>Bacteria</taxon>
        <taxon>Pseudomonadati</taxon>
        <taxon>Pseudomonadota</taxon>
        <taxon>Alphaproteobacteria</taxon>
        <taxon>Rhodobacterales</taxon>
        <taxon>Roseobacteraceae</taxon>
        <taxon>Ruegeria</taxon>
    </lineage>
</organism>
<dbReference type="SUPFAM" id="SSF56281">
    <property type="entry name" value="Metallo-hydrolase/oxidoreductase"/>
    <property type="match status" value="1"/>
</dbReference>
<dbReference type="CDD" id="cd07713">
    <property type="entry name" value="DHPS-like_MBL-fold"/>
    <property type="match status" value="1"/>
</dbReference>
<proteinExistence type="predicted"/>